<evidence type="ECO:0008006" key="3">
    <source>
        <dbReference type="Google" id="ProtNLM"/>
    </source>
</evidence>
<evidence type="ECO:0000313" key="1">
    <source>
        <dbReference type="EMBL" id="CDH61272.1"/>
    </source>
</evidence>
<dbReference type="AlphaFoldDB" id="A0A068SHC8"/>
<name>A0A068SHC8_9FUNG</name>
<evidence type="ECO:0000313" key="2">
    <source>
        <dbReference type="Proteomes" id="UP000027586"/>
    </source>
</evidence>
<organism evidence="1 2">
    <name type="scientific">Lichtheimia corymbifera JMRC:FSU:9682</name>
    <dbReference type="NCBI Taxonomy" id="1263082"/>
    <lineage>
        <taxon>Eukaryota</taxon>
        <taxon>Fungi</taxon>
        <taxon>Fungi incertae sedis</taxon>
        <taxon>Mucoromycota</taxon>
        <taxon>Mucoromycotina</taxon>
        <taxon>Mucoromycetes</taxon>
        <taxon>Mucorales</taxon>
        <taxon>Lichtheimiaceae</taxon>
        <taxon>Lichtheimia</taxon>
    </lineage>
</organism>
<accession>A0A068SHC8</accession>
<dbReference type="OrthoDB" id="2245317at2759"/>
<protein>
    <recommendedName>
        <fullName evidence="3">F-box domain-containing protein</fullName>
    </recommendedName>
</protein>
<dbReference type="Proteomes" id="UP000027586">
    <property type="component" value="Unassembled WGS sequence"/>
</dbReference>
<comment type="caution">
    <text evidence="1">The sequence shown here is derived from an EMBL/GenBank/DDBJ whole genome shotgun (WGS) entry which is preliminary data.</text>
</comment>
<dbReference type="EMBL" id="CBTN010000168">
    <property type="protein sequence ID" value="CDH61272.1"/>
    <property type="molecule type" value="Genomic_DNA"/>
</dbReference>
<dbReference type="InterPro" id="IPR032675">
    <property type="entry name" value="LRR_dom_sf"/>
</dbReference>
<dbReference type="SUPFAM" id="SSF52047">
    <property type="entry name" value="RNI-like"/>
    <property type="match status" value="1"/>
</dbReference>
<proteinExistence type="predicted"/>
<keyword evidence="2" id="KW-1185">Reference proteome</keyword>
<gene>
    <name evidence="1" type="ORF">LCOR_12051.1</name>
</gene>
<sequence>MTEPILDDVCQQPRLIATTEKYAQLVHDSTIELHQPVHSILSALDRRAIGLTKCTSFESALRDANLMQQLSPSSPLGYLRAAEVYSQQGRQSRVIDICNKGLCMVDPSDTHCATLQKLQTVAMERGNSRIDFISQLPIDIVITTLIPMIMENNKVKAFTPCPYLQVSNVWRDRIVQCFNGLRFEVDEGDDRSQAVQFAQHTKSLHIYQTTDGNWLSDLIKDNGFSSLEDLQIYGYRGDDIDELLSALKSVSSTLTRLEVDFYGVYEFSTHELLLACPNLLTFEIHQAPDLDFDIPATLPNLTTLSIFEADEPITCDQIISICKRFPSLKDLSLYPCKDFSSALIISEYLPRLKWLHIEMVVTSVRLSYSDQAPQSDEPGLTRLVTECDEEELEDHFFEDIGAIIMKHHNTLQDLIWALPTCPGTANSGCNVQYPRLKKFYTSCAGWQIPRNAPMLEDLVLNSTIISEHPEVLDATPLHLKKLEFYLFDPVHPADKSSIIRFLNRISQRLGLKELNIVFNSLDTIDNMLDPIYLHHHLECLKIRFTGEWDSNRMDTFLHGLVEACPRLVSLELIAKMAPTPSSVITLKRLEHLKEFTFSPAREIQDENSFWHAIRTFDQLKSIKLHPTDIDNNPSIVHLKHQRPDISIIRDMYLIPLL</sequence>
<dbReference type="Gene3D" id="3.80.10.10">
    <property type="entry name" value="Ribonuclease Inhibitor"/>
    <property type="match status" value="2"/>
</dbReference>
<dbReference type="VEuPathDB" id="FungiDB:LCOR_12051.1"/>
<reference evidence="1" key="1">
    <citation type="submission" date="2013-08" db="EMBL/GenBank/DDBJ databases">
        <title>Gene expansion shapes genome architecture in the human pathogen Lichtheimia corymbifera: an evolutionary genomics analysis in the ancient terrestrial Mucorales (Mucoromycotina).</title>
        <authorList>
            <person name="Schwartze V.U."/>
            <person name="Winter S."/>
            <person name="Shelest E."/>
            <person name="Marcet-Houben M."/>
            <person name="Horn F."/>
            <person name="Wehner S."/>
            <person name="Hoffmann K."/>
            <person name="Riege K."/>
            <person name="Sammeth M."/>
            <person name="Nowrousian M."/>
            <person name="Valiante V."/>
            <person name="Linde J."/>
            <person name="Jacobsen I.D."/>
            <person name="Marz M."/>
            <person name="Brakhage A.A."/>
            <person name="Gabaldon T."/>
            <person name="Bocker S."/>
            <person name="Voigt K."/>
        </authorList>
    </citation>
    <scope>NUCLEOTIDE SEQUENCE [LARGE SCALE GENOMIC DNA]</scope>
    <source>
        <strain evidence="1">FSU 9682</strain>
    </source>
</reference>